<evidence type="ECO:0000313" key="2">
    <source>
        <dbReference type="Proteomes" id="UP000198304"/>
    </source>
</evidence>
<name>A0A239LJP8_9FIRM</name>
<dbReference type="EMBL" id="FZOJ01000081">
    <property type="protein sequence ID" value="SNT29794.1"/>
    <property type="molecule type" value="Genomic_DNA"/>
</dbReference>
<gene>
    <name evidence="1" type="ORF">SAMN05446037_10812</name>
</gene>
<protein>
    <submittedName>
        <fullName evidence="1">Uncharacterized protein</fullName>
    </submittedName>
</protein>
<keyword evidence="2" id="KW-1185">Reference proteome</keyword>
<evidence type="ECO:0000313" key="1">
    <source>
        <dbReference type="EMBL" id="SNT29794.1"/>
    </source>
</evidence>
<sequence>MSKEKEYSIKGLANLMGVSEHTIRKKVYLEEVF</sequence>
<proteinExistence type="predicted"/>
<accession>A0A239LJP8</accession>
<dbReference type="Proteomes" id="UP000198304">
    <property type="component" value="Unassembled WGS sequence"/>
</dbReference>
<dbReference type="AlphaFoldDB" id="A0A239LJP8"/>
<organism evidence="1 2">
    <name type="scientific">Anaerovirgula multivorans</name>
    <dbReference type="NCBI Taxonomy" id="312168"/>
    <lineage>
        <taxon>Bacteria</taxon>
        <taxon>Bacillati</taxon>
        <taxon>Bacillota</taxon>
        <taxon>Clostridia</taxon>
        <taxon>Peptostreptococcales</taxon>
        <taxon>Natronincolaceae</taxon>
        <taxon>Anaerovirgula</taxon>
    </lineage>
</organism>
<reference evidence="1 2" key="1">
    <citation type="submission" date="2017-06" db="EMBL/GenBank/DDBJ databases">
        <authorList>
            <person name="Kim H.J."/>
            <person name="Triplett B.A."/>
        </authorList>
    </citation>
    <scope>NUCLEOTIDE SEQUENCE [LARGE SCALE GENOMIC DNA]</scope>
    <source>
        <strain evidence="1 2">SCA</strain>
    </source>
</reference>